<dbReference type="InterPro" id="IPR036322">
    <property type="entry name" value="WD40_repeat_dom_sf"/>
</dbReference>
<comment type="caution">
    <text evidence="2">The sequence shown here is derived from an EMBL/GenBank/DDBJ whole genome shotgun (WGS) entry which is preliminary data.</text>
</comment>
<reference evidence="2 3" key="1">
    <citation type="submission" date="2021-06" db="EMBL/GenBank/DDBJ databases">
        <authorList>
            <person name="Palmer J.M."/>
        </authorList>
    </citation>
    <scope>NUCLEOTIDE SEQUENCE [LARGE SCALE GENOMIC DNA]</scope>
    <source>
        <strain evidence="2 3">XC_2019</strain>
        <tissue evidence="2">Muscle</tissue>
    </source>
</reference>
<accession>A0ABV0SJY3</accession>
<evidence type="ECO:0000313" key="2">
    <source>
        <dbReference type="EMBL" id="MEQ2219878.1"/>
    </source>
</evidence>
<gene>
    <name evidence="2" type="ORF">XENOCAPTIV_026681</name>
</gene>
<proteinExistence type="predicted"/>
<dbReference type="Pfam" id="PF23383">
    <property type="entry name" value="Beta-prop_IFT140_1st"/>
    <property type="match status" value="1"/>
</dbReference>
<organism evidence="2 3">
    <name type="scientific">Xenoophorus captivus</name>
    <dbReference type="NCBI Taxonomy" id="1517983"/>
    <lineage>
        <taxon>Eukaryota</taxon>
        <taxon>Metazoa</taxon>
        <taxon>Chordata</taxon>
        <taxon>Craniata</taxon>
        <taxon>Vertebrata</taxon>
        <taxon>Euteleostomi</taxon>
        <taxon>Actinopterygii</taxon>
        <taxon>Neopterygii</taxon>
        <taxon>Teleostei</taxon>
        <taxon>Neoteleostei</taxon>
        <taxon>Acanthomorphata</taxon>
        <taxon>Ovalentaria</taxon>
        <taxon>Atherinomorphae</taxon>
        <taxon>Cyprinodontiformes</taxon>
        <taxon>Goodeidae</taxon>
        <taxon>Xenoophorus</taxon>
    </lineage>
</organism>
<feature type="domain" description="IFT140 first beta-propeller" evidence="1">
    <location>
        <begin position="34"/>
        <end position="109"/>
    </location>
</feature>
<name>A0ABV0SJY3_9TELE</name>
<evidence type="ECO:0000259" key="1">
    <source>
        <dbReference type="Pfam" id="PF23383"/>
    </source>
</evidence>
<evidence type="ECO:0000313" key="3">
    <source>
        <dbReference type="Proteomes" id="UP001434883"/>
    </source>
</evidence>
<dbReference type="InterPro" id="IPR056154">
    <property type="entry name" value="Beta-prop_IFT140_1st"/>
</dbReference>
<protein>
    <recommendedName>
        <fullName evidence="1">IFT140 first beta-propeller domain-containing protein</fullName>
    </recommendedName>
</protein>
<keyword evidence="3" id="KW-1185">Reference proteome</keyword>
<dbReference type="EMBL" id="JAHRIN010082323">
    <property type="protein sequence ID" value="MEQ2219878.1"/>
    <property type="molecule type" value="Genomic_DNA"/>
</dbReference>
<sequence length="122" mass="13489">GDMAVYFDHRIEAPDNSADPSHLTWHSTLPILAGEYVESCHVERPHQAAVLRWHPLKPVLALGWENGEVMLLTHPSGEQAVLPSIHTACIALLEWSGSGSRLVTGDQVCSFHSFFNLLLKII</sequence>
<dbReference type="Proteomes" id="UP001434883">
    <property type="component" value="Unassembled WGS sequence"/>
</dbReference>
<feature type="non-terminal residue" evidence="2">
    <location>
        <position position="1"/>
    </location>
</feature>
<dbReference type="SUPFAM" id="SSF50978">
    <property type="entry name" value="WD40 repeat-like"/>
    <property type="match status" value="1"/>
</dbReference>